<feature type="domain" description="Enoyl reductase (ER)" evidence="3">
    <location>
        <begin position="10"/>
        <end position="314"/>
    </location>
</feature>
<evidence type="ECO:0000259" key="3">
    <source>
        <dbReference type="SMART" id="SM00829"/>
    </source>
</evidence>
<dbReference type="Pfam" id="PF13602">
    <property type="entry name" value="ADH_zinc_N_2"/>
    <property type="match status" value="1"/>
</dbReference>
<dbReference type="InterPro" id="IPR036291">
    <property type="entry name" value="NAD(P)-bd_dom_sf"/>
</dbReference>
<evidence type="ECO:0000256" key="2">
    <source>
        <dbReference type="ARBA" id="ARBA00023002"/>
    </source>
</evidence>
<dbReference type="SUPFAM" id="SSF51735">
    <property type="entry name" value="NAD(P)-binding Rossmann-fold domains"/>
    <property type="match status" value="1"/>
</dbReference>
<evidence type="ECO:0000313" key="4">
    <source>
        <dbReference type="EMBL" id="EFV81158.1"/>
    </source>
</evidence>
<protein>
    <submittedName>
        <fullName evidence="4">Oxidoreductase</fullName>
    </submittedName>
</protein>
<organism evidence="4 5">
    <name type="scientific">Neisseria mucosa C102</name>
    <dbReference type="NCBI Taxonomy" id="435832"/>
    <lineage>
        <taxon>Bacteria</taxon>
        <taxon>Pseudomonadati</taxon>
        <taxon>Pseudomonadota</taxon>
        <taxon>Betaproteobacteria</taxon>
        <taxon>Neisseriales</taxon>
        <taxon>Neisseriaceae</taxon>
        <taxon>Neisseria</taxon>
    </lineage>
</organism>
<proteinExistence type="predicted"/>
<evidence type="ECO:0000256" key="1">
    <source>
        <dbReference type="ARBA" id="ARBA00022857"/>
    </source>
</evidence>
<reference evidence="4 5" key="1">
    <citation type="submission" date="2010-12" db="EMBL/GenBank/DDBJ databases">
        <title>The Genome Sequence of Neisseria mucosa strain C102.</title>
        <authorList>
            <consortium name="The Broad Institute Genome Sequencing Platform"/>
            <person name="Earl A."/>
            <person name="Ward D."/>
            <person name="Feldgarden M."/>
            <person name="Gevers D."/>
            <person name="Sibley C.D."/>
            <person name="Field T.R."/>
            <person name="Grinwis M."/>
            <person name="Eshaghurshan C.S."/>
            <person name="Surette M."/>
            <person name="Young S.K."/>
            <person name="Zeng Q."/>
            <person name="Gargeya S."/>
            <person name="Fitzgerald M."/>
            <person name="Haas B."/>
            <person name="Abouelleil A."/>
            <person name="Alvarado L."/>
            <person name="Arachchi H.M."/>
            <person name="Berlin A."/>
            <person name="Brown A."/>
            <person name="Chapman S.B."/>
            <person name="Chen Z."/>
            <person name="Dunbar C."/>
            <person name="Freedman E."/>
            <person name="Gearin G."/>
            <person name="Gellesch M."/>
            <person name="Goldberg J."/>
            <person name="Griggs A."/>
            <person name="Gujja S."/>
            <person name="Heilman E."/>
            <person name="Heiman D."/>
            <person name="Howarth C."/>
            <person name="Larson L."/>
            <person name="Lui A."/>
            <person name="MacDonald P.J.P."/>
            <person name="Mehta T."/>
            <person name="Montmayeur A."/>
            <person name="Murphy C."/>
            <person name="Neiman D."/>
            <person name="Pearson M."/>
            <person name="Priest M."/>
            <person name="Roberts A."/>
            <person name="Saif S."/>
            <person name="Shea T."/>
            <person name="Shenoy N."/>
            <person name="Sisk P."/>
            <person name="Stolte C."/>
            <person name="Sykes S."/>
            <person name="White J."/>
            <person name="Yandava C."/>
            <person name="Nusbaum C."/>
            <person name="Birren B."/>
        </authorList>
    </citation>
    <scope>NUCLEOTIDE SEQUENCE [LARGE SCALE GENOMIC DNA]</scope>
    <source>
        <strain evidence="4 5">C102</strain>
    </source>
</reference>
<dbReference type="SUPFAM" id="SSF50129">
    <property type="entry name" value="GroES-like"/>
    <property type="match status" value="1"/>
</dbReference>
<gene>
    <name evidence="4" type="ORF">HMPREF0604_00613</name>
</gene>
<keyword evidence="2" id="KW-0560">Oxidoreductase</keyword>
<dbReference type="Pfam" id="PF08240">
    <property type="entry name" value="ADH_N"/>
    <property type="match status" value="1"/>
</dbReference>
<dbReference type="CDD" id="cd08243">
    <property type="entry name" value="quinone_oxidoreductase_like_1"/>
    <property type="match status" value="1"/>
</dbReference>
<dbReference type="InterPro" id="IPR011032">
    <property type="entry name" value="GroES-like_sf"/>
</dbReference>
<accession>A0ABN0CCY6</accession>
<dbReference type="InterPro" id="IPR013154">
    <property type="entry name" value="ADH-like_N"/>
</dbReference>
<dbReference type="Proteomes" id="UP000003612">
    <property type="component" value="Unassembled WGS sequence"/>
</dbReference>
<dbReference type="EMBL" id="ACRG01000004">
    <property type="protein sequence ID" value="EFV81158.1"/>
    <property type="molecule type" value="Genomic_DNA"/>
</dbReference>
<dbReference type="SMART" id="SM00829">
    <property type="entry name" value="PKS_ER"/>
    <property type="match status" value="1"/>
</dbReference>
<dbReference type="PANTHER" id="PTHR48106">
    <property type="entry name" value="QUINONE OXIDOREDUCTASE PIG3-RELATED"/>
    <property type="match status" value="1"/>
</dbReference>
<dbReference type="InterPro" id="IPR020843">
    <property type="entry name" value="ER"/>
</dbReference>
<keyword evidence="5" id="KW-1185">Reference proteome</keyword>
<dbReference type="Gene3D" id="3.40.50.720">
    <property type="entry name" value="NAD(P)-binding Rossmann-like Domain"/>
    <property type="match status" value="1"/>
</dbReference>
<name>A0ABN0CCY6_NEIMU</name>
<sequence length="317" mass="34894">MKAVKIYQAGGPEQLIYQDVPTPDIKEGWSLVKIKGFGINHSEIFTREGKSPSVQFPRILGIECVGEVAQSSTPALAVGQKVVSIMGEMGRAFDGSYAEYVLLPNEQIYPVHTDLDWTTLAAIPETYYTAFGSLQQLRIAPQDRVLVRGAGSGVGIAFAQLLKAQFPHIELHGSTRNPAKAARLQAVGFDGVITEVDGKLQTDQNYDKILELVGPATLRDSFSHINEHGIVCNTGQLGNVWGVNDFDPIVELKNNSYLTAFYSGNVSQAKLDEMFDYIRQFNVKILIERVFTLEQVSEAHRFLQSADGFGKVVVVNE</sequence>
<dbReference type="RefSeq" id="WP_003746671.1">
    <property type="nucleotide sequence ID" value="NZ_GL635793.1"/>
</dbReference>
<dbReference type="Gene3D" id="3.90.180.10">
    <property type="entry name" value="Medium-chain alcohol dehydrogenases, catalytic domain"/>
    <property type="match status" value="1"/>
</dbReference>
<keyword evidence="1" id="KW-0521">NADP</keyword>
<comment type="caution">
    <text evidence="4">The sequence shown here is derived from an EMBL/GenBank/DDBJ whole genome shotgun (WGS) entry which is preliminary data.</text>
</comment>
<evidence type="ECO:0000313" key="5">
    <source>
        <dbReference type="Proteomes" id="UP000003612"/>
    </source>
</evidence>